<accession>A0ABS0STE8</accession>
<protein>
    <recommendedName>
        <fullName evidence="4">Lipoprotein</fullName>
    </recommendedName>
</protein>
<dbReference type="RefSeq" id="WP_198574873.1">
    <property type="nucleotide sequence ID" value="NZ_JADWOX010000002.1"/>
</dbReference>
<proteinExistence type="predicted"/>
<evidence type="ECO:0000313" key="2">
    <source>
        <dbReference type="EMBL" id="MBI1682930.1"/>
    </source>
</evidence>
<dbReference type="PROSITE" id="PS51257">
    <property type="entry name" value="PROKAR_LIPOPROTEIN"/>
    <property type="match status" value="1"/>
</dbReference>
<keyword evidence="1" id="KW-0732">Signal</keyword>
<feature type="chain" id="PRO_5046935543" description="Lipoprotein" evidence="1">
    <location>
        <begin position="18"/>
        <end position="153"/>
    </location>
</feature>
<keyword evidence="3" id="KW-1185">Reference proteome</keyword>
<evidence type="ECO:0008006" key="4">
    <source>
        <dbReference type="Google" id="ProtNLM"/>
    </source>
</evidence>
<feature type="signal peptide" evidence="1">
    <location>
        <begin position="1"/>
        <end position="17"/>
    </location>
</feature>
<sequence length="153" mass="15605">MRSGAVLVLLAGAVALAGCGPKLPKTVDQGALTEQVGRAIGSASTCVLIADAKGKTVWTGGGYITCSRNLPTCEGQVTTAQEVLKANLSTPARFISCDSAGANTVGWAMGPVPAGKGRAVSGLRYVAVMEGERALPGIEVQDRVERAFVRAGF</sequence>
<name>A0ABS0STE8_9CAUL</name>
<gene>
    <name evidence="2" type="ORF">I4Q42_04540</name>
</gene>
<comment type="caution">
    <text evidence="2">The sequence shown here is derived from an EMBL/GenBank/DDBJ whole genome shotgun (WGS) entry which is preliminary data.</text>
</comment>
<reference evidence="2 3" key="1">
    <citation type="submission" date="2020-11" db="EMBL/GenBank/DDBJ databases">
        <title>genome sequence of strain KACC 18849.</title>
        <authorList>
            <person name="Gao J."/>
            <person name="Zhang X."/>
        </authorList>
    </citation>
    <scope>NUCLEOTIDE SEQUENCE [LARGE SCALE GENOMIC DNA]</scope>
    <source>
        <strain evidence="2 3">KACC 18849</strain>
    </source>
</reference>
<dbReference type="EMBL" id="JADWOX010000002">
    <property type="protein sequence ID" value="MBI1682930.1"/>
    <property type="molecule type" value="Genomic_DNA"/>
</dbReference>
<evidence type="ECO:0000313" key="3">
    <source>
        <dbReference type="Proteomes" id="UP000639859"/>
    </source>
</evidence>
<organism evidence="2 3">
    <name type="scientific">Caulobacter hibisci</name>
    <dbReference type="NCBI Taxonomy" id="2035993"/>
    <lineage>
        <taxon>Bacteria</taxon>
        <taxon>Pseudomonadati</taxon>
        <taxon>Pseudomonadota</taxon>
        <taxon>Alphaproteobacteria</taxon>
        <taxon>Caulobacterales</taxon>
        <taxon>Caulobacteraceae</taxon>
        <taxon>Caulobacter</taxon>
    </lineage>
</organism>
<evidence type="ECO:0000256" key="1">
    <source>
        <dbReference type="SAM" id="SignalP"/>
    </source>
</evidence>
<dbReference type="Proteomes" id="UP000639859">
    <property type="component" value="Unassembled WGS sequence"/>
</dbReference>